<organism evidence="2 3">
    <name type="scientific">Acer yangbiense</name>
    <dbReference type="NCBI Taxonomy" id="1000413"/>
    <lineage>
        <taxon>Eukaryota</taxon>
        <taxon>Viridiplantae</taxon>
        <taxon>Streptophyta</taxon>
        <taxon>Embryophyta</taxon>
        <taxon>Tracheophyta</taxon>
        <taxon>Spermatophyta</taxon>
        <taxon>Magnoliopsida</taxon>
        <taxon>eudicotyledons</taxon>
        <taxon>Gunneridae</taxon>
        <taxon>Pentapetalae</taxon>
        <taxon>rosids</taxon>
        <taxon>malvids</taxon>
        <taxon>Sapindales</taxon>
        <taxon>Sapindaceae</taxon>
        <taxon>Hippocastanoideae</taxon>
        <taxon>Acereae</taxon>
        <taxon>Acer</taxon>
    </lineage>
</organism>
<dbReference type="AlphaFoldDB" id="A0A5C7IPI2"/>
<keyword evidence="1" id="KW-0812">Transmembrane</keyword>
<sequence length="173" mass="18800">MFLAFSNFASFSIFIAIFSLTLFSHLTVRSDATTDICPAASDRPTYCPVRCFTTNPVCGDNGVTYWCGCTEALCAGAKVAKTGFCEVGNNGGTASTLAQALLLLHIVWLIITAFSVFGSGVMSNTNGKKPEELMKRICYVIFRRILKGDIKRHLCLALLMSVSSHILFNSSFT</sequence>
<dbReference type="PANTHER" id="PTHR34376:SF2">
    <property type="entry name" value="SERINE PROTEASE INHIBITOR, KAZAL-TYPE FAMILY PROTEIN"/>
    <property type="match status" value="1"/>
</dbReference>
<feature type="transmembrane region" description="Helical" evidence="1">
    <location>
        <begin position="7"/>
        <end position="26"/>
    </location>
</feature>
<keyword evidence="1" id="KW-1133">Transmembrane helix</keyword>
<dbReference type="EMBL" id="VAHF01000002">
    <property type="protein sequence ID" value="TXG71135.1"/>
    <property type="molecule type" value="Genomic_DNA"/>
</dbReference>
<accession>A0A5C7IPI2</accession>
<evidence type="ECO:0008006" key="4">
    <source>
        <dbReference type="Google" id="ProtNLM"/>
    </source>
</evidence>
<reference evidence="3" key="1">
    <citation type="journal article" date="2019" name="Gigascience">
        <title>De novo genome assembly of the endangered Acer yangbiense, a plant species with extremely small populations endemic to Yunnan Province, China.</title>
        <authorList>
            <person name="Yang J."/>
            <person name="Wariss H.M."/>
            <person name="Tao L."/>
            <person name="Zhang R."/>
            <person name="Yun Q."/>
            <person name="Hollingsworth P."/>
            <person name="Dao Z."/>
            <person name="Luo G."/>
            <person name="Guo H."/>
            <person name="Ma Y."/>
            <person name="Sun W."/>
        </authorList>
    </citation>
    <scope>NUCLEOTIDE SEQUENCE [LARGE SCALE GENOMIC DNA]</scope>
    <source>
        <strain evidence="3">cv. Malutang</strain>
    </source>
</reference>
<proteinExistence type="predicted"/>
<comment type="caution">
    <text evidence="2">The sequence shown here is derived from an EMBL/GenBank/DDBJ whole genome shotgun (WGS) entry which is preliminary data.</text>
</comment>
<name>A0A5C7IPI2_9ROSI</name>
<evidence type="ECO:0000313" key="3">
    <source>
        <dbReference type="Proteomes" id="UP000323000"/>
    </source>
</evidence>
<keyword evidence="3" id="KW-1185">Reference proteome</keyword>
<evidence type="ECO:0000256" key="1">
    <source>
        <dbReference type="SAM" id="Phobius"/>
    </source>
</evidence>
<dbReference type="PANTHER" id="PTHR34376">
    <property type="entry name" value="SERINE PROTEASE INHIBITOR, KAZAL-TYPE FAMILY PROTEIN"/>
    <property type="match status" value="1"/>
</dbReference>
<keyword evidence="1" id="KW-0472">Membrane</keyword>
<dbReference type="Proteomes" id="UP000323000">
    <property type="component" value="Chromosome 2"/>
</dbReference>
<dbReference type="OrthoDB" id="1916993at2759"/>
<feature type="transmembrane region" description="Helical" evidence="1">
    <location>
        <begin position="100"/>
        <end position="121"/>
    </location>
</feature>
<gene>
    <name evidence="2" type="ORF">EZV62_006070</name>
</gene>
<evidence type="ECO:0000313" key="2">
    <source>
        <dbReference type="EMBL" id="TXG71135.1"/>
    </source>
</evidence>
<protein>
    <recommendedName>
        <fullName evidence="4">Kazal-like domain-containing protein</fullName>
    </recommendedName>
</protein>